<dbReference type="GO" id="GO:0043565">
    <property type="term" value="F:sequence-specific DNA binding"/>
    <property type="evidence" value="ECO:0007669"/>
    <property type="project" value="TreeGrafter"/>
</dbReference>
<evidence type="ECO:0000256" key="5">
    <source>
        <dbReference type="ARBA" id="ARBA00023163"/>
    </source>
</evidence>
<feature type="compositionally biased region" description="Low complexity" evidence="8">
    <location>
        <begin position="115"/>
        <end position="125"/>
    </location>
</feature>
<protein>
    <submittedName>
        <fullName evidence="10">Basic helix-loop-helix transcription factor</fullName>
    </submittedName>
</protein>
<evidence type="ECO:0000256" key="6">
    <source>
        <dbReference type="ARBA" id="ARBA00023242"/>
    </source>
</evidence>
<dbReference type="STRING" id="63057.A0A2P5FTK3"/>
<keyword evidence="3" id="KW-0805">Transcription regulation</keyword>
<dbReference type="InParanoid" id="A0A2P5FTK3"/>
<dbReference type="PANTHER" id="PTHR31945">
    <property type="entry name" value="TRANSCRIPTION FACTOR SCREAM2-RELATED"/>
    <property type="match status" value="1"/>
</dbReference>
<proteinExistence type="predicted"/>
<feature type="region of interest" description="Disordered" evidence="8">
    <location>
        <begin position="104"/>
        <end position="138"/>
    </location>
</feature>
<accession>A0A2P5FTK3</accession>
<feature type="domain" description="BHLH" evidence="9">
    <location>
        <begin position="132"/>
        <end position="181"/>
    </location>
</feature>
<dbReference type="InterPro" id="IPR011598">
    <property type="entry name" value="bHLH_dom"/>
</dbReference>
<keyword evidence="7" id="KW-0175">Coiled coil</keyword>
<comment type="caution">
    <text evidence="10">The sequence shown here is derived from an EMBL/GenBank/DDBJ whole genome shotgun (WGS) entry which is preliminary data.</text>
</comment>
<dbReference type="InterPro" id="IPR051358">
    <property type="entry name" value="TF_AMS/ICE1/BHLH6-like"/>
</dbReference>
<dbReference type="GO" id="GO:0005634">
    <property type="term" value="C:nucleus"/>
    <property type="evidence" value="ECO:0007669"/>
    <property type="project" value="UniProtKB-SubCell"/>
</dbReference>
<dbReference type="EMBL" id="JXTC01000009">
    <property type="protein sequence ID" value="POO01125.1"/>
    <property type="molecule type" value="Genomic_DNA"/>
</dbReference>
<evidence type="ECO:0000313" key="11">
    <source>
        <dbReference type="Proteomes" id="UP000237000"/>
    </source>
</evidence>
<dbReference type="GO" id="GO:0046983">
    <property type="term" value="F:protein dimerization activity"/>
    <property type="evidence" value="ECO:0007669"/>
    <property type="project" value="InterPro"/>
</dbReference>
<keyword evidence="4" id="KW-0238">DNA-binding</keyword>
<reference evidence="11" key="1">
    <citation type="submission" date="2016-06" db="EMBL/GenBank/DDBJ databases">
        <title>Parallel loss of symbiosis genes in relatives of nitrogen-fixing non-legume Parasponia.</title>
        <authorList>
            <person name="Van Velzen R."/>
            <person name="Holmer R."/>
            <person name="Bu F."/>
            <person name="Rutten L."/>
            <person name="Van Zeijl A."/>
            <person name="Liu W."/>
            <person name="Santuari L."/>
            <person name="Cao Q."/>
            <person name="Sharma T."/>
            <person name="Shen D."/>
            <person name="Roswanjaya Y."/>
            <person name="Wardhani T."/>
            <person name="Kalhor M.S."/>
            <person name="Jansen J."/>
            <person name="Van den Hoogen J."/>
            <person name="Gungor B."/>
            <person name="Hartog M."/>
            <person name="Hontelez J."/>
            <person name="Verver J."/>
            <person name="Yang W.-C."/>
            <person name="Schijlen E."/>
            <person name="Repin R."/>
            <person name="Schilthuizen M."/>
            <person name="Schranz E."/>
            <person name="Heidstra R."/>
            <person name="Miyata K."/>
            <person name="Fedorova E."/>
            <person name="Kohlen W."/>
            <person name="Bisseling T."/>
            <person name="Smit S."/>
            <person name="Geurts R."/>
        </authorList>
    </citation>
    <scope>NUCLEOTIDE SEQUENCE [LARGE SCALE GENOMIC DNA]</scope>
    <source>
        <strain evidence="11">cv. RG33-2</strain>
    </source>
</reference>
<dbReference type="AlphaFoldDB" id="A0A2P5FTK3"/>
<evidence type="ECO:0000313" key="10">
    <source>
        <dbReference type="EMBL" id="POO01125.1"/>
    </source>
</evidence>
<gene>
    <name evidence="10" type="primary">TorBHLH82</name>
    <name evidence="10" type="ORF">TorRG33x02_028790</name>
</gene>
<sequence length="326" mass="36405">MENINEIHLHDFIADSNFDQFIDLIRGENEDQVSNFACGDLIINGSNLIENNNDRFMGPINAEIENPVFGFDAAMSTIVSSDPNSLSFIGTLPEYFDGEIMMVGEDDDENDGEDSSGTTTNTTTTTKKRPKADRSRTLISERRRRGRMKEKLYALRSLVPNITKMDKASIVGDAVLYVQDLQTQAKKIKAEIASLEASLEEAERYQGSTENSKKIKVVKANDSVANAKTITQIEMFQVEERGFYVKVVSNKEEKAAISLYKALESLTNFNVQSSNLATVSDTYVLTFTLTVIKECDQQEPINLPNLKLWVTGAFLNQGFELKTASF</sequence>
<comment type="subcellular location">
    <subcellularLocation>
        <location evidence="1">Nucleus</location>
    </subcellularLocation>
</comment>
<dbReference type="PANTHER" id="PTHR31945:SF17">
    <property type="entry name" value="TRANSCRIPTION FACTOR FER-LIKE IRON DEFICIENCY-INDUCED TRANSCRIPTION FACTOR"/>
    <property type="match status" value="1"/>
</dbReference>
<dbReference type="Proteomes" id="UP000237000">
    <property type="component" value="Unassembled WGS sequence"/>
</dbReference>
<evidence type="ECO:0000256" key="4">
    <source>
        <dbReference type="ARBA" id="ARBA00023125"/>
    </source>
</evidence>
<dbReference type="FunFam" id="4.10.280.10:FF:000096">
    <property type="entry name" value="Basic helix-loop-helix (BHLH) DNA-binding superfamily protein"/>
    <property type="match status" value="1"/>
</dbReference>
<comment type="subunit">
    <text evidence="2">Homodimer.</text>
</comment>
<keyword evidence="11" id="KW-1185">Reference proteome</keyword>
<feature type="compositionally biased region" description="Acidic residues" evidence="8">
    <location>
        <begin position="104"/>
        <end position="114"/>
    </location>
</feature>
<keyword evidence="5" id="KW-0804">Transcription</keyword>
<dbReference type="SUPFAM" id="SSF47459">
    <property type="entry name" value="HLH, helix-loop-helix DNA-binding domain"/>
    <property type="match status" value="1"/>
</dbReference>
<evidence type="ECO:0000259" key="9">
    <source>
        <dbReference type="PROSITE" id="PS50888"/>
    </source>
</evidence>
<evidence type="ECO:0000256" key="2">
    <source>
        <dbReference type="ARBA" id="ARBA00011738"/>
    </source>
</evidence>
<feature type="coiled-coil region" evidence="7">
    <location>
        <begin position="178"/>
        <end position="205"/>
    </location>
</feature>
<dbReference type="OrthoDB" id="1886792at2759"/>
<evidence type="ECO:0000256" key="7">
    <source>
        <dbReference type="SAM" id="Coils"/>
    </source>
</evidence>
<dbReference type="FunCoup" id="A0A2P5FTK3">
    <property type="interactions" value="237"/>
</dbReference>
<dbReference type="PROSITE" id="PS50888">
    <property type="entry name" value="BHLH"/>
    <property type="match status" value="1"/>
</dbReference>
<evidence type="ECO:0000256" key="1">
    <source>
        <dbReference type="ARBA" id="ARBA00004123"/>
    </source>
</evidence>
<evidence type="ECO:0000256" key="3">
    <source>
        <dbReference type="ARBA" id="ARBA00023015"/>
    </source>
</evidence>
<name>A0A2P5FTK3_TREOI</name>
<keyword evidence="6" id="KW-0539">Nucleus</keyword>
<organism evidence="10 11">
    <name type="scientific">Trema orientale</name>
    <name type="common">Charcoal tree</name>
    <name type="synonym">Celtis orientalis</name>
    <dbReference type="NCBI Taxonomy" id="63057"/>
    <lineage>
        <taxon>Eukaryota</taxon>
        <taxon>Viridiplantae</taxon>
        <taxon>Streptophyta</taxon>
        <taxon>Embryophyta</taxon>
        <taxon>Tracheophyta</taxon>
        <taxon>Spermatophyta</taxon>
        <taxon>Magnoliopsida</taxon>
        <taxon>eudicotyledons</taxon>
        <taxon>Gunneridae</taxon>
        <taxon>Pentapetalae</taxon>
        <taxon>rosids</taxon>
        <taxon>fabids</taxon>
        <taxon>Rosales</taxon>
        <taxon>Cannabaceae</taxon>
        <taxon>Trema</taxon>
    </lineage>
</organism>
<dbReference type="Gene3D" id="4.10.280.10">
    <property type="entry name" value="Helix-loop-helix DNA-binding domain"/>
    <property type="match status" value="1"/>
</dbReference>
<dbReference type="Pfam" id="PF00010">
    <property type="entry name" value="HLH"/>
    <property type="match status" value="1"/>
</dbReference>
<dbReference type="GO" id="GO:0003700">
    <property type="term" value="F:DNA-binding transcription factor activity"/>
    <property type="evidence" value="ECO:0007669"/>
    <property type="project" value="TreeGrafter"/>
</dbReference>
<dbReference type="SMART" id="SM00353">
    <property type="entry name" value="HLH"/>
    <property type="match status" value="1"/>
</dbReference>
<evidence type="ECO:0000256" key="8">
    <source>
        <dbReference type="SAM" id="MobiDB-lite"/>
    </source>
</evidence>
<dbReference type="InterPro" id="IPR036638">
    <property type="entry name" value="HLH_DNA-bd_sf"/>
</dbReference>